<dbReference type="EMBL" id="CP095061">
    <property type="protein sequence ID" value="UOQ64947.1"/>
    <property type="molecule type" value="Genomic_DNA"/>
</dbReference>
<reference evidence="1" key="1">
    <citation type="submission" date="2022-04" db="EMBL/GenBank/DDBJ databases">
        <title>Hymenobacter sp. isolated from the air.</title>
        <authorList>
            <person name="Won M."/>
            <person name="Lee C.-M."/>
            <person name="Woen H.-Y."/>
            <person name="Kwon S.-W."/>
        </authorList>
    </citation>
    <scope>NUCLEOTIDE SEQUENCE</scope>
    <source>
        <strain evidence="1">5420S-77</strain>
    </source>
</reference>
<evidence type="ECO:0008006" key="3">
    <source>
        <dbReference type="Google" id="ProtNLM"/>
    </source>
</evidence>
<evidence type="ECO:0000313" key="1">
    <source>
        <dbReference type="EMBL" id="UOQ64947.1"/>
    </source>
</evidence>
<keyword evidence="2" id="KW-1185">Reference proteome</keyword>
<protein>
    <recommendedName>
        <fullName evidence="3">DUF3313 domain-containing protein</fullName>
    </recommendedName>
</protein>
<dbReference type="Gene3D" id="3.40.50.10610">
    <property type="entry name" value="ABC-type transport auxiliary lipoprotein component"/>
    <property type="match status" value="1"/>
</dbReference>
<accession>A0ABY4G250</accession>
<dbReference type="RefSeq" id="WP_245118957.1">
    <property type="nucleotide sequence ID" value="NZ_CP095061.1"/>
</dbReference>
<gene>
    <name evidence="1" type="ORF">MUN86_15420</name>
</gene>
<dbReference type="Proteomes" id="UP000830401">
    <property type="component" value="Chromosome"/>
</dbReference>
<name>A0ABY4G250_9BACT</name>
<sequence length="220" mass="23913">MNKLVFALLLVVLLPLATLAQTREIYTNTNFRTLAQSHKILAIMPFSAHLQLRPQEVTKNGGPEGVARLEQREGLDVQQALHSYFLKQKASNDLTVDVQDPMRTNALLAQSGLTPAQLATQTPEQLAKLLGVDGIISGDFSSTQPMSNGAAVALSLAVGFSGPTNTGKLVINIHDGKSGELLWKYDKSLSRGFGSDTNTIVTTIMRKASRQFPYSKEFKS</sequence>
<proteinExistence type="predicted"/>
<organism evidence="1 2">
    <name type="scientific">Hymenobacter volaticus</name>
    <dbReference type="NCBI Taxonomy" id="2932254"/>
    <lineage>
        <taxon>Bacteria</taxon>
        <taxon>Pseudomonadati</taxon>
        <taxon>Bacteroidota</taxon>
        <taxon>Cytophagia</taxon>
        <taxon>Cytophagales</taxon>
        <taxon>Hymenobacteraceae</taxon>
        <taxon>Hymenobacter</taxon>
    </lineage>
</organism>
<evidence type="ECO:0000313" key="2">
    <source>
        <dbReference type="Proteomes" id="UP000830401"/>
    </source>
</evidence>